<feature type="compositionally biased region" description="Polar residues" evidence="1">
    <location>
        <begin position="44"/>
        <end position="55"/>
    </location>
</feature>
<reference evidence="2" key="1">
    <citation type="submission" date="2023-08" db="EMBL/GenBank/DDBJ databases">
        <title>A de novo genome assembly of Solanum verrucosum Schlechtendal, a Mexican diploid species geographically isolated from the other diploid A-genome species in potato relatives.</title>
        <authorList>
            <person name="Hosaka K."/>
        </authorList>
    </citation>
    <scope>NUCLEOTIDE SEQUENCE</scope>
    <source>
        <tissue evidence="2">Young leaves</tissue>
    </source>
</reference>
<evidence type="ECO:0000313" key="2">
    <source>
        <dbReference type="EMBL" id="WMV24493.1"/>
    </source>
</evidence>
<proteinExistence type="predicted"/>
<keyword evidence="3" id="KW-1185">Reference proteome</keyword>
<protein>
    <submittedName>
        <fullName evidence="2">Uncharacterized protein</fullName>
    </submittedName>
</protein>
<name>A0AAF0QJZ8_SOLVR</name>
<dbReference type="EMBL" id="CP133615">
    <property type="protein sequence ID" value="WMV24493.1"/>
    <property type="molecule type" value="Genomic_DNA"/>
</dbReference>
<dbReference type="AlphaFoldDB" id="A0AAF0QJZ8"/>
<evidence type="ECO:0000256" key="1">
    <source>
        <dbReference type="SAM" id="MobiDB-lite"/>
    </source>
</evidence>
<feature type="region of interest" description="Disordered" evidence="1">
    <location>
        <begin position="22"/>
        <end position="88"/>
    </location>
</feature>
<organism evidence="2 3">
    <name type="scientific">Solanum verrucosum</name>
    <dbReference type="NCBI Taxonomy" id="315347"/>
    <lineage>
        <taxon>Eukaryota</taxon>
        <taxon>Viridiplantae</taxon>
        <taxon>Streptophyta</taxon>
        <taxon>Embryophyta</taxon>
        <taxon>Tracheophyta</taxon>
        <taxon>Spermatophyta</taxon>
        <taxon>Magnoliopsida</taxon>
        <taxon>eudicotyledons</taxon>
        <taxon>Gunneridae</taxon>
        <taxon>Pentapetalae</taxon>
        <taxon>asterids</taxon>
        <taxon>lamiids</taxon>
        <taxon>Solanales</taxon>
        <taxon>Solanaceae</taxon>
        <taxon>Solanoideae</taxon>
        <taxon>Solaneae</taxon>
        <taxon>Solanum</taxon>
    </lineage>
</organism>
<evidence type="ECO:0000313" key="3">
    <source>
        <dbReference type="Proteomes" id="UP001234989"/>
    </source>
</evidence>
<sequence>MSSSMGQKVWVRLPETTLSVLEEDPKPWPNKLPRQLEVAHGGNMSASRTSSTNGQKFGPRRGRVADSSASKFNFKKLVGTPPRRGLVS</sequence>
<dbReference type="Proteomes" id="UP001234989">
    <property type="component" value="Chromosome 4"/>
</dbReference>
<accession>A0AAF0QJZ8</accession>
<gene>
    <name evidence="2" type="ORF">MTR67_017878</name>
</gene>